<feature type="region of interest" description="Disordered" evidence="6">
    <location>
        <begin position="373"/>
        <end position="395"/>
    </location>
</feature>
<keyword evidence="4 5" id="KW-0234">DNA repair</keyword>
<evidence type="ECO:0000256" key="1">
    <source>
        <dbReference type="ARBA" id="ARBA00006082"/>
    </source>
</evidence>
<dbReference type="FunFam" id="3.30.230.10:FF:000013">
    <property type="entry name" value="DNA mismatch repair endonuclease MutL"/>
    <property type="match status" value="1"/>
</dbReference>
<dbReference type="GO" id="GO:0030983">
    <property type="term" value="F:mismatched DNA binding"/>
    <property type="evidence" value="ECO:0007669"/>
    <property type="project" value="InterPro"/>
</dbReference>
<dbReference type="InterPro" id="IPR020667">
    <property type="entry name" value="DNA_mismatch_repair_MutL"/>
</dbReference>
<dbReference type="InterPro" id="IPR038973">
    <property type="entry name" value="MutL/Mlh/Pms-like"/>
</dbReference>
<dbReference type="SUPFAM" id="SSF118116">
    <property type="entry name" value="DNA mismatch repair protein MutL"/>
    <property type="match status" value="1"/>
</dbReference>
<evidence type="ECO:0000313" key="9">
    <source>
        <dbReference type="EMBL" id="SFM30143.1"/>
    </source>
</evidence>
<evidence type="ECO:0000259" key="8">
    <source>
        <dbReference type="SMART" id="SM01340"/>
    </source>
</evidence>
<dbReference type="SMART" id="SM01340">
    <property type="entry name" value="DNA_mis_repair"/>
    <property type="match status" value="1"/>
</dbReference>
<dbReference type="PROSITE" id="PS00058">
    <property type="entry name" value="DNA_MISMATCH_REPAIR_1"/>
    <property type="match status" value="1"/>
</dbReference>
<dbReference type="FunFam" id="3.30.565.10:FF:000003">
    <property type="entry name" value="DNA mismatch repair endonuclease MutL"/>
    <property type="match status" value="1"/>
</dbReference>
<accession>A0A1I4PRP0</accession>
<dbReference type="PANTHER" id="PTHR10073:SF12">
    <property type="entry name" value="DNA MISMATCH REPAIR PROTEIN MLH1"/>
    <property type="match status" value="1"/>
</dbReference>
<dbReference type="PANTHER" id="PTHR10073">
    <property type="entry name" value="DNA MISMATCH REPAIR PROTEIN MLH, PMS, MUTL"/>
    <property type="match status" value="1"/>
</dbReference>
<dbReference type="SUPFAM" id="SSF55874">
    <property type="entry name" value="ATPase domain of HSP90 chaperone/DNA topoisomerase II/histidine kinase"/>
    <property type="match status" value="1"/>
</dbReference>
<dbReference type="GO" id="GO:0016887">
    <property type="term" value="F:ATP hydrolysis activity"/>
    <property type="evidence" value="ECO:0007669"/>
    <property type="project" value="InterPro"/>
</dbReference>
<dbReference type="InterPro" id="IPR036890">
    <property type="entry name" value="HATPase_C_sf"/>
</dbReference>
<gene>
    <name evidence="5" type="primary">mutL</name>
    <name evidence="9" type="ORF">SAMN05216217_10325</name>
</gene>
<proteinExistence type="inferred from homology"/>
<dbReference type="NCBIfam" id="TIGR00585">
    <property type="entry name" value="mutl"/>
    <property type="match status" value="1"/>
</dbReference>
<dbReference type="GO" id="GO:0032300">
    <property type="term" value="C:mismatch repair complex"/>
    <property type="evidence" value="ECO:0007669"/>
    <property type="project" value="InterPro"/>
</dbReference>
<dbReference type="InterPro" id="IPR014721">
    <property type="entry name" value="Ribsml_uS5_D2-typ_fold_subgr"/>
</dbReference>
<dbReference type="CDD" id="cd16926">
    <property type="entry name" value="HATPase_MutL-MLH-PMS-like"/>
    <property type="match status" value="1"/>
</dbReference>
<feature type="domain" description="MutL C-terminal dimerisation" evidence="7">
    <location>
        <begin position="426"/>
        <end position="569"/>
    </location>
</feature>
<dbReference type="Gene3D" id="3.30.1540.20">
    <property type="entry name" value="MutL, C-terminal domain, dimerisation subdomain"/>
    <property type="match status" value="1"/>
</dbReference>
<comment type="function">
    <text evidence="5">This protein is involved in the repair of mismatches in DNA. It is required for dam-dependent methyl-directed DNA mismatch repair. May act as a 'molecular matchmaker', a protein that promotes the formation of a stable complex between two or more DNA-binding proteins in an ATP-dependent manner without itself being part of a final effector complex.</text>
</comment>
<dbReference type="Gene3D" id="3.30.565.10">
    <property type="entry name" value="Histidine kinase-like ATPase, C-terminal domain"/>
    <property type="match status" value="1"/>
</dbReference>
<evidence type="ECO:0000256" key="4">
    <source>
        <dbReference type="ARBA" id="ARBA00023204"/>
    </source>
</evidence>
<sequence length="613" mass="67994">MPKIHLLSPRLANQIAAGEVVERPASVIKELLENSLDAGATRIDIDVEEGGVKLLRVRDDGCGIDPDDLPLALSRHATSKIVELDDLERVATLGFRGEALASVSSVSRLTLTSAIEGAEQAWQVETEGRDMQPRVQPAAHPRGTTVEVRDLFFNTPARRKFLRTEKTEFSHLEEVVKRLALSRFDVAFNLRHNGKPVLALRAAQSEAEARRRVASVCGPAFVEQSLQIDSERGGLRLWGWVGLPTFSRSQADLQYFYVNGRLIRDKLVAHAVRQAYRDVLYNGRHPTFVLFMELDPAVVDVNVHPTKHEVRFRDSRMVHDFLFSTLHRALAEQRPGDSPAPAQTTVPELITARPGGLAAGEFAGQQPIALDSGAGSQWSNWTPPERPAAGEVSQQLQGLRQLYAEPVPSQPLPVSEPGEIPPLGYALAQLHGVYILAENAEGLVLVDMHAAHERVTYERLKQAMDSEGLRSQPLLVPESMALSQREADCADEHADWFARLGFELQRMGPESLAIREIPSLLRQADAAQLVRDVLADLLEYGSSDRIQAHRNELLATMACHGAVRANRRLTLTEMNALLRDMEATERSGQCNHGRPTWTRLSLAELDRLFLRGR</sequence>
<dbReference type="Pfam" id="PF01119">
    <property type="entry name" value="DNA_mis_repair"/>
    <property type="match status" value="1"/>
</dbReference>
<dbReference type="CDD" id="cd03482">
    <property type="entry name" value="MutL_Trans_MutL"/>
    <property type="match status" value="1"/>
</dbReference>
<dbReference type="STRING" id="1720063.SAMN05216217_10325"/>
<dbReference type="RefSeq" id="WP_093473204.1">
    <property type="nucleotide sequence ID" value="NZ_FOUI01000003.1"/>
</dbReference>
<dbReference type="SMART" id="SM00853">
    <property type="entry name" value="MutL_C"/>
    <property type="match status" value="1"/>
</dbReference>
<reference evidence="10" key="1">
    <citation type="submission" date="2016-10" db="EMBL/GenBank/DDBJ databases">
        <authorList>
            <person name="Varghese N."/>
            <person name="Submissions S."/>
        </authorList>
    </citation>
    <scope>NUCLEOTIDE SEQUENCE [LARGE SCALE GENOMIC DNA]</scope>
    <source>
        <strain evidence="10">DSM 24213</strain>
    </source>
</reference>
<dbReference type="GO" id="GO:0005524">
    <property type="term" value="F:ATP binding"/>
    <property type="evidence" value="ECO:0007669"/>
    <property type="project" value="InterPro"/>
</dbReference>
<comment type="similarity">
    <text evidence="1 5">Belongs to the DNA mismatch repair MutL/HexB family.</text>
</comment>
<dbReference type="Proteomes" id="UP000243629">
    <property type="component" value="Unassembled WGS sequence"/>
</dbReference>
<keyword evidence="3 5" id="KW-0227">DNA damage</keyword>
<dbReference type="AlphaFoldDB" id="A0A1I4PRP0"/>
<dbReference type="InterPro" id="IPR014790">
    <property type="entry name" value="MutL_C"/>
</dbReference>
<evidence type="ECO:0000256" key="5">
    <source>
        <dbReference type="HAMAP-Rule" id="MF_00149"/>
    </source>
</evidence>
<dbReference type="Pfam" id="PF08676">
    <property type="entry name" value="MutL_C"/>
    <property type="match status" value="1"/>
</dbReference>
<dbReference type="GO" id="GO:0006298">
    <property type="term" value="P:mismatch repair"/>
    <property type="evidence" value="ECO:0007669"/>
    <property type="project" value="UniProtKB-UniRule"/>
</dbReference>
<keyword evidence="10" id="KW-1185">Reference proteome</keyword>
<organism evidence="9 10">
    <name type="scientific">Halopseudomonas yangmingensis</name>
    <dbReference type="NCBI Taxonomy" id="1720063"/>
    <lineage>
        <taxon>Bacteria</taxon>
        <taxon>Pseudomonadati</taxon>
        <taxon>Pseudomonadota</taxon>
        <taxon>Gammaproteobacteria</taxon>
        <taxon>Pseudomonadales</taxon>
        <taxon>Pseudomonadaceae</taxon>
        <taxon>Halopseudomonas</taxon>
    </lineage>
</organism>
<evidence type="ECO:0000256" key="6">
    <source>
        <dbReference type="SAM" id="MobiDB-lite"/>
    </source>
</evidence>
<dbReference type="InterPro" id="IPR042121">
    <property type="entry name" value="MutL_C_regsub"/>
</dbReference>
<dbReference type="Pfam" id="PF13589">
    <property type="entry name" value="HATPase_c_3"/>
    <property type="match status" value="1"/>
</dbReference>
<evidence type="ECO:0000259" key="7">
    <source>
        <dbReference type="SMART" id="SM00853"/>
    </source>
</evidence>
<dbReference type="OrthoDB" id="9763467at2"/>
<dbReference type="HAMAP" id="MF_00149">
    <property type="entry name" value="DNA_mis_repair"/>
    <property type="match status" value="1"/>
</dbReference>
<dbReference type="Gene3D" id="3.30.1370.100">
    <property type="entry name" value="MutL, C-terminal domain, regulatory subdomain"/>
    <property type="match status" value="1"/>
</dbReference>
<dbReference type="InterPro" id="IPR042120">
    <property type="entry name" value="MutL_C_dimsub"/>
</dbReference>
<evidence type="ECO:0000313" key="10">
    <source>
        <dbReference type="Proteomes" id="UP000243629"/>
    </source>
</evidence>
<feature type="domain" description="DNA mismatch repair protein S5" evidence="8">
    <location>
        <begin position="213"/>
        <end position="331"/>
    </location>
</feature>
<dbReference type="FunFam" id="3.30.1370.100:FF:000005">
    <property type="entry name" value="DNA mismatch repair protein MutL"/>
    <property type="match status" value="1"/>
</dbReference>
<protein>
    <recommendedName>
        <fullName evidence="2 5">DNA mismatch repair protein MutL</fullName>
    </recommendedName>
</protein>
<dbReference type="InterPro" id="IPR002099">
    <property type="entry name" value="MutL/Mlh/PMS"/>
</dbReference>
<dbReference type="InterPro" id="IPR020568">
    <property type="entry name" value="Ribosomal_Su5_D2-typ_SF"/>
</dbReference>
<dbReference type="SUPFAM" id="SSF54211">
    <property type="entry name" value="Ribosomal protein S5 domain 2-like"/>
    <property type="match status" value="1"/>
</dbReference>
<dbReference type="InterPro" id="IPR013507">
    <property type="entry name" value="DNA_mismatch_S5_2-like"/>
</dbReference>
<evidence type="ECO:0000256" key="2">
    <source>
        <dbReference type="ARBA" id="ARBA00021975"/>
    </source>
</evidence>
<dbReference type="GO" id="GO:0140664">
    <property type="term" value="F:ATP-dependent DNA damage sensor activity"/>
    <property type="evidence" value="ECO:0007669"/>
    <property type="project" value="InterPro"/>
</dbReference>
<dbReference type="EMBL" id="FOUI01000003">
    <property type="protein sequence ID" value="SFM30143.1"/>
    <property type="molecule type" value="Genomic_DNA"/>
</dbReference>
<evidence type="ECO:0000256" key="3">
    <source>
        <dbReference type="ARBA" id="ARBA00022763"/>
    </source>
</evidence>
<dbReference type="NCBIfam" id="NF000949">
    <property type="entry name" value="PRK00095.1-2"/>
    <property type="match status" value="1"/>
</dbReference>
<dbReference type="InterPro" id="IPR037198">
    <property type="entry name" value="MutL_C_sf"/>
</dbReference>
<dbReference type="Gene3D" id="3.30.230.10">
    <property type="match status" value="1"/>
</dbReference>
<name>A0A1I4PRP0_9GAMM</name>
<dbReference type="InterPro" id="IPR014762">
    <property type="entry name" value="DNA_mismatch_repair_CS"/>
</dbReference>